<organism evidence="1 2">
    <name type="scientific">Fukomys damarensis</name>
    <name type="common">Damaraland mole rat</name>
    <name type="synonym">Cryptomys damarensis</name>
    <dbReference type="NCBI Taxonomy" id="885580"/>
    <lineage>
        <taxon>Eukaryota</taxon>
        <taxon>Metazoa</taxon>
        <taxon>Chordata</taxon>
        <taxon>Craniata</taxon>
        <taxon>Vertebrata</taxon>
        <taxon>Euteleostomi</taxon>
        <taxon>Mammalia</taxon>
        <taxon>Eutheria</taxon>
        <taxon>Euarchontoglires</taxon>
        <taxon>Glires</taxon>
        <taxon>Rodentia</taxon>
        <taxon>Hystricomorpha</taxon>
        <taxon>Bathyergidae</taxon>
        <taxon>Fukomys</taxon>
    </lineage>
</organism>
<keyword evidence="2" id="KW-1185">Reference proteome</keyword>
<evidence type="ECO:0000313" key="2">
    <source>
        <dbReference type="Proteomes" id="UP000028990"/>
    </source>
</evidence>
<accession>A0A091DSW2</accession>
<gene>
    <name evidence="1" type="ORF">H920_05268</name>
</gene>
<sequence>MRHRKPAAAVTAPGFGPDPRRWLLGSGFSSTLTREPSRSLNIRYQRLVRTRISGGWSERVVKVRLCRCIY</sequence>
<dbReference type="AlphaFoldDB" id="A0A091DSW2"/>
<reference evidence="1 2" key="1">
    <citation type="submission" date="2013-11" db="EMBL/GenBank/DDBJ databases">
        <title>The Damaraland mole rat (Fukomys damarensis) genome and evolution of African mole rats.</title>
        <authorList>
            <person name="Gladyshev V.N."/>
            <person name="Fang X."/>
        </authorList>
    </citation>
    <scope>NUCLEOTIDE SEQUENCE [LARGE SCALE GENOMIC DNA]</scope>
    <source>
        <tissue evidence="1">Liver</tissue>
    </source>
</reference>
<evidence type="ECO:0000313" key="1">
    <source>
        <dbReference type="EMBL" id="KFO33370.1"/>
    </source>
</evidence>
<protein>
    <submittedName>
        <fullName evidence="1">Uncharacterized protein</fullName>
    </submittedName>
</protein>
<name>A0A091DSW2_FUKDA</name>
<dbReference type="EMBL" id="KN122100">
    <property type="protein sequence ID" value="KFO33370.1"/>
    <property type="molecule type" value="Genomic_DNA"/>
</dbReference>
<dbReference type="Proteomes" id="UP000028990">
    <property type="component" value="Unassembled WGS sequence"/>
</dbReference>
<proteinExistence type="predicted"/>